<dbReference type="PANTHER" id="PTHR46140:SF1">
    <property type="entry name" value="VACUOLAR TRANSPORTER CHAPERONE COMPLEX SUBUNIT 4-RELATED"/>
    <property type="match status" value="1"/>
</dbReference>
<evidence type="ECO:0000256" key="16">
    <source>
        <dbReference type="SAM" id="Phobius"/>
    </source>
</evidence>
<dbReference type="CDD" id="cd14480">
    <property type="entry name" value="SPX_VTC2_like"/>
    <property type="match status" value="1"/>
</dbReference>
<feature type="transmembrane region" description="Helical" evidence="16">
    <location>
        <begin position="762"/>
        <end position="782"/>
    </location>
</feature>
<dbReference type="InterPro" id="IPR004331">
    <property type="entry name" value="SPX_dom"/>
</dbReference>
<organism evidence="18 19">
    <name type="scientific">Dendrothele bispora (strain CBS 962.96)</name>
    <dbReference type="NCBI Taxonomy" id="1314807"/>
    <lineage>
        <taxon>Eukaryota</taxon>
        <taxon>Fungi</taxon>
        <taxon>Dikarya</taxon>
        <taxon>Basidiomycota</taxon>
        <taxon>Agaricomycotina</taxon>
        <taxon>Agaricomycetes</taxon>
        <taxon>Agaricomycetidae</taxon>
        <taxon>Agaricales</taxon>
        <taxon>Agaricales incertae sedis</taxon>
        <taxon>Dendrothele</taxon>
    </lineage>
</organism>
<dbReference type="PROSITE" id="PS51382">
    <property type="entry name" value="SPX"/>
    <property type="match status" value="1"/>
</dbReference>
<reference evidence="18 19" key="1">
    <citation type="journal article" date="2019" name="Nat. Ecol. Evol.">
        <title>Megaphylogeny resolves global patterns of mushroom evolution.</title>
        <authorList>
            <person name="Varga T."/>
            <person name="Krizsan K."/>
            <person name="Foldi C."/>
            <person name="Dima B."/>
            <person name="Sanchez-Garcia M."/>
            <person name="Sanchez-Ramirez S."/>
            <person name="Szollosi G.J."/>
            <person name="Szarkandi J.G."/>
            <person name="Papp V."/>
            <person name="Albert L."/>
            <person name="Andreopoulos W."/>
            <person name="Angelini C."/>
            <person name="Antonin V."/>
            <person name="Barry K.W."/>
            <person name="Bougher N.L."/>
            <person name="Buchanan P."/>
            <person name="Buyck B."/>
            <person name="Bense V."/>
            <person name="Catcheside P."/>
            <person name="Chovatia M."/>
            <person name="Cooper J."/>
            <person name="Damon W."/>
            <person name="Desjardin D."/>
            <person name="Finy P."/>
            <person name="Geml J."/>
            <person name="Haridas S."/>
            <person name="Hughes K."/>
            <person name="Justo A."/>
            <person name="Karasinski D."/>
            <person name="Kautmanova I."/>
            <person name="Kiss B."/>
            <person name="Kocsube S."/>
            <person name="Kotiranta H."/>
            <person name="LaButti K.M."/>
            <person name="Lechner B.E."/>
            <person name="Liimatainen K."/>
            <person name="Lipzen A."/>
            <person name="Lukacs Z."/>
            <person name="Mihaltcheva S."/>
            <person name="Morgado L.N."/>
            <person name="Niskanen T."/>
            <person name="Noordeloos M.E."/>
            <person name="Ohm R.A."/>
            <person name="Ortiz-Santana B."/>
            <person name="Ovrebo C."/>
            <person name="Racz N."/>
            <person name="Riley R."/>
            <person name="Savchenko A."/>
            <person name="Shiryaev A."/>
            <person name="Soop K."/>
            <person name="Spirin V."/>
            <person name="Szebenyi C."/>
            <person name="Tomsovsky M."/>
            <person name="Tulloss R.E."/>
            <person name="Uehling J."/>
            <person name="Grigoriev I.V."/>
            <person name="Vagvolgyi C."/>
            <person name="Papp T."/>
            <person name="Martin F.M."/>
            <person name="Miettinen O."/>
            <person name="Hibbett D.S."/>
            <person name="Nagy L.G."/>
        </authorList>
    </citation>
    <scope>NUCLEOTIDE SEQUENCE [LARGE SCALE GENOMIC DNA]</scope>
    <source>
        <strain evidence="18 19">CBS 962.96</strain>
    </source>
</reference>
<evidence type="ECO:0000256" key="14">
    <source>
        <dbReference type="ARBA" id="ARBA00081313"/>
    </source>
</evidence>
<feature type="compositionally biased region" description="Acidic residues" evidence="15">
    <location>
        <begin position="572"/>
        <end position="581"/>
    </location>
</feature>
<dbReference type="FunFam" id="3.20.100.30:FF:000001">
    <property type="entry name" value="Vacuolar transporter chaperone 4"/>
    <property type="match status" value="1"/>
</dbReference>
<evidence type="ECO:0000313" key="18">
    <source>
        <dbReference type="EMBL" id="THV07273.1"/>
    </source>
</evidence>
<evidence type="ECO:0000256" key="1">
    <source>
        <dbReference type="ARBA" id="ARBA00001936"/>
    </source>
</evidence>
<name>A0A4S8MVE6_DENBC</name>
<evidence type="ECO:0000256" key="7">
    <source>
        <dbReference type="ARBA" id="ARBA00022989"/>
    </source>
</evidence>
<feature type="region of interest" description="Disordered" evidence="15">
    <location>
        <begin position="540"/>
        <end position="594"/>
    </location>
</feature>
<comment type="cofactor">
    <cofactor evidence="1">
        <name>Mn(2+)</name>
        <dbReference type="ChEBI" id="CHEBI:29035"/>
    </cofactor>
</comment>
<protein>
    <recommendedName>
        <fullName evidence="11">Vacuolar transporter chaperone complex subunit 4</fullName>
        <ecNumber evidence="3">2.7.4.1</ecNumber>
    </recommendedName>
    <alternativeName>
        <fullName evidence="13">Polyphosphate kinase</fullName>
    </alternativeName>
    <alternativeName>
        <fullName evidence="12">SPX-dependent polyphosphate polymerase VTC subunit 4</fullName>
    </alternativeName>
    <alternativeName>
        <fullName evidence="14">Vacuolar membrane polyphosphate polymerase catalytic subunit</fullName>
    </alternativeName>
</protein>
<feature type="compositionally biased region" description="Polar residues" evidence="15">
    <location>
        <begin position="550"/>
        <end position="561"/>
    </location>
</feature>
<proteinExistence type="inferred from homology"/>
<dbReference type="InterPro" id="IPR003807">
    <property type="entry name" value="DUF202"/>
</dbReference>
<dbReference type="GO" id="GO:0033254">
    <property type="term" value="C:vacuolar transporter chaperone complex"/>
    <property type="evidence" value="ECO:0007669"/>
    <property type="project" value="TreeGrafter"/>
</dbReference>
<dbReference type="InterPro" id="IPR018966">
    <property type="entry name" value="VTC_domain"/>
</dbReference>
<comment type="subcellular location">
    <subcellularLocation>
        <location evidence="2">Vacuole membrane</location>
        <topology evidence="2">Multi-pass membrane protein</topology>
    </subcellularLocation>
</comment>
<feature type="compositionally biased region" description="Acidic residues" evidence="15">
    <location>
        <begin position="123"/>
        <end position="138"/>
    </location>
</feature>
<comment type="similarity">
    <text evidence="10">Belongs to the VTC4 family.</text>
</comment>
<dbReference type="Gene3D" id="3.20.100.30">
    <property type="entry name" value="VTC, catalytic tunnel domain"/>
    <property type="match status" value="1"/>
</dbReference>
<dbReference type="EMBL" id="ML179038">
    <property type="protein sequence ID" value="THV07273.1"/>
    <property type="molecule type" value="Genomic_DNA"/>
</dbReference>
<keyword evidence="5" id="KW-0808">Transferase</keyword>
<evidence type="ECO:0000256" key="15">
    <source>
        <dbReference type="SAM" id="MobiDB-lite"/>
    </source>
</evidence>
<dbReference type="AlphaFoldDB" id="A0A4S8MVE6"/>
<sequence length="865" mass="98714">MKFGRKISNDLYNEWRPFYLDYNGLKRELKDRTTARSWNADDEHHFMLKLEQELDKIHDFQKAKTSELSRRISEAEKHVKRLVDEEADTRARSHPQSQQPSPQNGQRADPESQQVDSYGPDGGSDDDDSDEEADTESVDALEDRYHALEEEVANLVADVHDLALYTKLNITGFMKILKKHDKQTRIPLKSTFIQDYLEKRPFYKYNWDALIVKLSKLYDLVRTRGHPVQGDSSAGGTQSAFVRQTTKYWVHPDNLVPLKLAILRHLPVLVFNAEKEFEPKDAAITSIYFDNEDLELYLGRLEKTEGAEAVRLRWYGDTNVKTIFVERKTHREDWTGEKSVKARFPIKEHLVNAFLRGEYTVDEEFQRLVKNGKKTQQEVDSMIQLANEVQYAVLTKKLGPVMRTFYNRTAFQLPGDARVRISLDTELSMIREDNWDGRTRAGDNWRRTDIGIDHPFEQVHPEDKELFKYGVLEVKLQTQFGQEPPQWVQDLVQSHLVEAVPKFSKFIHGCATLLPNRVDLVPFWLPQMDTEILKPDTGYLSVIERPGPSPRTSTVTSSGETSPKDKYTEPVSEGEEDEDMDLAPARDEDKWTGLSGDQIAEAVAYREKMLKERAVAEKPSASSSKGGSRERRQEEEAVEGDDEADERTPFLRRTKSGTEYRGKTKQRVLSIDPLAPSSTFDEELRNRLKGERAKKGRPVTLEAESPTNDRASLEDEIEENGDGATGAEDRILSRDWHAPSGKRVAVPVRVEPKVYFAAERTFLKWLNTAVFIGTVATTLLNFTKPEDSTGLISAALFTFCALISIAYSAGIFVYRAYRLRDRRAEGLYYDKYGPTVLCFMLFAAIATNIGLRVGEMTAAEGSDHQ</sequence>
<dbReference type="GO" id="GO:0008976">
    <property type="term" value="F:polyphosphate kinase activity"/>
    <property type="evidence" value="ECO:0007669"/>
    <property type="project" value="UniProtKB-EC"/>
</dbReference>
<dbReference type="CDD" id="cd07751">
    <property type="entry name" value="PolyPPase_VTC4_like"/>
    <property type="match status" value="1"/>
</dbReference>
<dbReference type="GO" id="GO:0006799">
    <property type="term" value="P:polyphosphate biosynthetic process"/>
    <property type="evidence" value="ECO:0007669"/>
    <property type="project" value="UniProtKB-ARBA"/>
</dbReference>
<evidence type="ECO:0000256" key="8">
    <source>
        <dbReference type="ARBA" id="ARBA00023136"/>
    </source>
</evidence>
<evidence type="ECO:0000256" key="12">
    <source>
        <dbReference type="ARBA" id="ARBA00075894"/>
    </source>
</evidence>
<comment type="catalytic activity">
    <reaction evidence="9">
        <text>[phosphate](n) + ATP = [phosphate](n+1) + ADP</text>
        <dbReference type="Rhea" id="RHEA:19573"/>
        <dbReference type="Rhea" id="RHEA-COMP:9859"/>
        <dbReference type="Rhea" id="RHEA-COMP:14280"/>
        <dbReference type="ChEBI" id="CHEBI:16838"/>
        <dbReference type="ChEBI" id="CHEBI:30616"/>
        <dbReference type="ChEBI" id="CHEBI:456216"/>
        <dbReference type="EC" id="2.7.4.1"/>
    </reaction>
    <physiologicalReaction direction="left-to-right" evidence="9">
        <dbReference type="Rhea" id="RHEA:19574"/>
    </physiologicalReaction>
</comment>
<dbReference type="GO" id="GO:0000329">
    <property type="term" value="C:fungal-type vacuole membrane"/>
    <property type="evidence" value="ECO:0007669"/>
    <property type="project" value="TreeGrafter"/>
</dbReference>
<keyword evidence="6 16" id="KW-0812">Transmembrane</keyword>
<dbReference type="Pfam" id="PF02656">
    <property type="entry name" value="DUF202"/>
    <property type="match status" value="1"/>
</dbReference>
<dbReference type="Pfam" id="PF09359">
    <property type="entry name" value="VTC"/>
    <property type="match status" value="1"/>
</dbReference>
<feature type="transmembrane region" description="Helical" evidence="16">
    <location>
        <begin position="794"/>
        <end position="817"/>
    </location>
</feature>
<evidence type="ECO:0000256" key="5">
    <source>
        <dbReference type="ARBA" id="ARBA00022679"/>
    </source>
</evidence>
<dbReference type="Proteomes" id="UP000297245">
    <property type="component" value="Unassembled WGS sequence"/>
</dbReference>
<dbReference type="PANTHER" id="PTHR46140">
    <property type="entry name" value="VACUOLAR TRANSPORTER CHAPERONE 1-RELATED"/>
    <property type="match status" value="1"/>
</dbReference>
<evidence type="ECO:0000256" key="4">
    <source>
        <dbReference type="ARBA" id="ARBA00022554"/>
    </source>
</evidence>
<keyword evidence="4" id="KW-0926">Vacuole</keyword>
<evidence type="ECO:0000256" key="6">
    <source>
        <dbReference type="ARBA" id="ARBA00022692"/>
    </source>
</evidence>
<feature type="region of interest" description="Disordered" evidence="15">
    <location>
        <begin position="87"/>
        <end position="138"/>
    </location>
</feature>
<evidence type="ECO:0000256" key="13">
    <source>
        <dbReference type="ARBA" id="ARBA00080494"/>
    </source>
</evidence>
<dbReference type="InterPro" id="IPR051572">
    <property type="entry name" value="VTC_Complex_Subunit"/>
</dbReference>
<evidence type="ECO:0000256" key="3">
    <source>
        <dbReference type="ARBA" id="ARBA00012960"/>
    </source>
</evidence>
<evidence type="ECO:0000256" key="11">
    <source>
        <dbReference type="ARBA" id="ARBA00067464"/>
    </source>
</evidence>
<accession>A0A4S8MVE6</accession>
<evidence type="ECO:0000256" key="9">
    <source>
        <dbReference type="ARBA" id="ARBA00050204"/>
    </source>
</evidence>
<evidence type="ECO:0000313" key="19">
    <source>
        <dbReference type="Proteomes" id="UP000297245"/>
    </source>
</evidence>
<feature type="compositionally biased region" description="Acidic residues" evidence="15">
    <location>
        <begin position="636"/>
        <end position="645"/>
    </location>
</feature>
<dbReference type="EC" id="2.7.4.1" evidence="3"/>
<feature type="compositionally biased region" description="Low complexity" evidence="15">
    <location>
        <begin position="94"/>
        <end position="103"/>
    </location>
</feature>
<gene>
    <name evidence="18" type="ORF">K435DRAFT_742299</name>
</gene>
<feature type="transmembrane region" description="Helical" evidence="16">
    <location>
        <begin position="832"/>
        <end position="851"/>
    </location>
</feature>
<keyword evidence="19" id="KW-1185">Reference proteome</keyword>
<dbReference type="InterPro" id="IPR042267">
    <property type="entry name" value="VTC_sf"/>
</dbReference>
<evidence type="ECO:0000259" key="17">
    <source>
        <dbReference type="PROSITE" id="PS51382"/>
    </source>
</evidence>
<feature type="region of interest" description="Disordered" evidence="15">
    <location>
        <begin position="688"/>
        <end position="728"/>
    </location>
</feature>
<feature type="domain" description="SPX" evidence="17">
    <location>
        <begin position="1"/>
        <end position="194"/>
    </location>
</feature>
<keyword evidence="8 16" id="KW-0472">Membrane</keyword>
<evidence type="ECO:0000256" key="10">
    <source>
        <dbReference type="ARBA" id="ARBA00061390"/>
    </source>
</evidence>
<feature type="region of interest" description="Disordered" evidence="15">
    <location>
        <begin position="613"/>
        <end position="674"/>
    </location>
</feature>
<keyword evidence="7 16" id="KW-1133">Transmembrane helix</keyword>
<dbReference type="OrthoDB" id="6493944at2759"/>
<evidence type="ECO:0000256" key="2">
    <source>
        <dbReference type="ARBA" id="ARBA00004128"/>
    </source>
</evidence>